<evidence type="ECO:0000256" key="1">
    <source>
        <dbReference type="ARBA" id="ARBA00022723"/>
    </source>
</evidence>
<dbReference type="PANTHER" id="PTHR11329">
    <property type="entry name" value="LEUKOCYTE CELL-DERIVED CHEMOTAXIN 2"/>
    <property type="match status" value="1"/>
</dbReference>
<accession>A0A915Q4R3</accession>
<protein>
    <submittedName>
        <fullName evidence="7">Peptidase M23 domain-containing protein</fullName>
    </submittedName>
</protein>
<dbReference type="Proteomes" id="UP000887581">
    <property type="component" value="Unplaced"/>
</dbReference>
<dbReference type="WBParaSite" id="sdigi.contig588.g9118.t1">
    <property type="protein sequence ID" value="sdigi.contig588.g9118.t1"/>
    <property type="gene ID" value="sdigi.contig588.g9118"/>
</dbReference>
<reference evidence="7" key="1">
    <citation type="submission" date="2022-11" db="UniProtKB">
        <authorList>
            <consortium name="WormBaseParasite"/>
        </authorList>
    </citation>
    <scope>IDENTIFICATION</scope>
</reference>
<keyword evidence="1" id="KW-0479">Metal-binding</keyword>
<evidence type="ECO:0000256" key="4">
    <source>
        <dbReference type="ARBA" id="ARBA00023157"/>
    </source>
</evidence>
<dbReference type="AlphaFoldDB" id="A0A915Q4R3"/>
<keyword evidence="3" id="KW-0862">Zinc</keyword>
<evidence type="ECO:0000256" key="2">
    <source>
        <dbReference type="ARBA" id="ARBA00022729"/>
    </source>
</evidence>
<keyword evidence="6" id="KW-1185">Reference proteome</keyword>
<sequence length="336" mass="38481">MTKFSDISKINLNENYAVYSLGCMGKICQGDSKNKLIKCDGEFCGSFRSKRRDGLLHEAVDVECSPQSEIYAPFDGELYFWKPFGNHENYECADEGVRIEGTGQWQGYHVLIASISLDFFGGRVKKGDRIGIAKDHRCIYLDDDSDPYIRLQLFKQGRPIDPTFHLWNCMCTGQICESNPKNELLGEPFKYDSRYNAVRGWDIKCPKIQDDDEEELRVPDIYSPIDAKIIGRSRLYAIQGVYTGCDNNGVVLIGTGDWTVYQLYYLDYEVILYNVRYRDQLLGSQRVVQGEPIATRLDCDDSPDSVFMEVRYRGIVVDISEMISAKMCRIPEFPPK</sequence>
<name>A0A915Q4R3_9BILA</name>
<keyword evidence="4" id="KW-1015">Disulfide bond</keyword>
<comment type="similarity">
    <text evidence="5">Belongs to the LECT2/MIM-1 family.</text>
</comment>
<evidence type="ECO:0000256" key="3">
    <source>
        <dbReference type="ARBA" id="ARBA00022833"/>
    </source>
</evidence>
<evidence type="ECO:0000256" key="5">
    <source>
        <dbReference type="ARBA" id="ARBA00024361"/>
    </source>
</evidence>
<dbReference type="InterPro" id="IPR011055">
    <property type="entry name" value="Dup_hybrid_motif"/>
</dbReference>
<dbReference type="Gene3D" id="2.70.70.10">
    <property type="entry name" value="Glucose Permease (Domain IIA)"/>
    <property type="match status" value="2"/>
</dbReference>
<evidence type="ECO:0000313" key="7">
    <source>
        <dbReference type="WBParaSite" id="sdigi.contig588.g9118.t1"/>
    </source>
</evidence>
<evidence type="ECO:0000313" key="6">
    <source>
        <dbReference type="Proteomes" id="UP000887581"/>
    </source>
</evidence>
<proteinExistence type="inferred from homology"/>
<dbReference type="InterPro" id="IPR008663">
    <property type="entry name" value="LECT2"/>
</dbReference>
<organism evidence="6 7">
    <name type="scientific">Setaria digitata</name>
    <dbReference type="NCBI Taxonomy" id="48799"/>
    <lineage>
        <taxon>Eukaryota</taxon>
        <taxon>Metazoa</taxon>
        <taxon>Ecdysozoa</taxon>
        <taxon>Nematoda</taxon>
        <taxon>Chromadorea</taxon>
        <taxon>Rhabditida</taxon>
        <taxon>Spirurina</taxon>
        <taxon>Spiruromorpha</taxon>
        <taxon>Filarioidea</taxon>
        <taxon>Setariidae</taxon>
        <taxon>Setaria</taxon>
    </lineage>
</organism>
<dbReference type="GO" id="GO:0046872">
    <property type="term" value="F:metal ion binding"/>
    <property type="evidence" value="ECO:0007669"/>
    <property type="project" value="UniProtKB-KW"/>
</dbReference>
<keyword evidence="2" id="KW-0732">Signal</keyword>
<dbReference type="PANTHER" id="PTHR11329:SF0">
    <property type="entry name" value="LEUKOCYTE CELL-DERIVED CHEMOTAXIN-2"/>
    <property type="match status" value="1"/>
</dbReference>